<evidence type="ECO:0000256" key="1">
    <source>
        <dbReference type="ARBA" id="ARBA00001342"/>
    </source>
</evidence>
<evidence type="ECO:0000256" key="5">
    <source>
        <dbReference type="ARBA" id="ARBA00012213"/>
    </source>
</evidence>
<dbReference type="InterPro" id="IPR005493">
    <property type="entry name" value="RraA/RraA-like"/>
</dbReference>
<dbReference type="PANTHER" id="PTHR33254:SF16">
    <property type="entry name" value="BLR3842 PROTEIN"/>
    <property type="match status" value="1"/>
</dbReference>
<dbReference type="Gene3D" id="3.50.30.40">
    <property type="entry name" value="Ribonuclease E inhibitor RraA/RraA-like"/>
    <property type="match status" value="1"/>
</dbReference>
<dbReference type="EC" id="4.1.1.112" evidence="6"/>
<dbReference type="EC" id="4.1.3.17" evidence="5"/>
<evidence type="ECO:0000256" key="8">
    <source>
        <dbReference type="ARBA" id="ARBA00025046"/>
    </source>
</evidence>
<accession>A0ABT5TU87</accession>
<evidence type="ECO:0000313" key="12">
    <source>
        <dbReference type="EMBL" id="MDD9205628.1"/>
    </source>
</evidence>
<dbReference type="CDD" id="cd16841">
    <property type="entry name" value="RraA_family"/>
    <property type="match status" value="1"/>
</dbReference>
<reference evidence="12" key="1">
    <citation type="submission" date="2023-02" db="EMBL/GenBank/DDBJ databases">
        <title>Georgenia sp.10Sc9-8, isolated from a soil sample collected from the Taklamakan desert.</title>
        <authorList>
            <person name="Liu S."/>
        </authorList>
    </citation>
    <scope>NUCLEOTIDE SEQUENCE</scope>
    <source>
        <strain evidence="12">10Sc9-8</strain>
    </source>
</reference>
<comment type="catalytic activity">
    <reaction evidence="11">
        <text>oxaloacetate + H(+) = pyruvate + CO2</text>
        <dbReference type="Rhea" id="RHEA:15641"/>
        <dbReference type="ChEBI" id="CHEBI:15361"/>
        <dbReference type="ChEBI" id="CHEBI:15378"/>
        <dbReference type="ChEBI" id="CHEBI:16452"/>
        <dbReference type="ChEBI" id="CHEBI:16526"/>
        <dbReference type="EC" id="4.1.1.112"/>
    </reaction>
</comment>
<evidence type="ECO:0000256" key="7">
    <source>
        <dbReference type="ARBA" id="ARBA00016549"/>
    </source>
</evidence>
<evidence type="ECO:0000256" key="11">
    <source>
        <dbReference type="ARBA" id="ARBA00047973"/>
    </source>
</evidence>
<dbReference type="Pfam" id="PF03737">
    <property type="entry name" value="RraA-like"/>
    <property type="match status" value="1"/>
</dbReference>
<evidence type="ECO:0000313" key="13">
    <source>
        <dbReference type="Proteomes" id="UP001165561"/>
    </source>
</evidence>
<keyword evidence="13" id="KW-1185">Reference proteome</keyword>
<evidence type="ECO:0000256" key="9">
    <source>
        <dbReference type="ARBA" id="ARBA00030169"/>
    </source>
</evidence>
<dbReference type="PANTHER" id="PTHR33254">
    <property type="entry name" value="4-HYDROXY-4-METHYL-2-OXOGLUTARATE ALDOLASE 3-RELATED"/>
    <property type="match status" value="1"/>
</dbReference>
<evidence type="ECO:0000256" key="3">
    <source>
        <dbReference type="ARBA" id="ARBA00008621"/>
    </source>
</evidence>
<evidence type="ECO:0000256" key="4">
    <source>
        <dbReference type="ARBA" id="ARBA00011233"/>
    </source>
</evidence>
<comment type="subunit">
    <text evidence="4">Homotrimer.</text>
</comment>
<evidence type="ECO:0000256" key="2">
    <source>
        <dbReference type="ARBA" id="ARBA00001968"/>
    </source>
</evidence>
<comment type="function">
    <text evidence="8">Catalyzes the aldol cleavage of 4-hydroxy-4-methyl-2-oxoglutarate (HMG) into 2 molecules of pyruvate. Also contains a secondary oxaloacetate (OAA) decarboxylase activity due to the common pyruvate enolate transition state formed following C-C bond cleavage in the retro-aldol and decarboxylation reactions.</text>
</comment>
<dbReference type="SUPFAM" id="SSF89562">
    <property type="entry name" value="RraA-like"/>
    <property type="match status" value="1"/>
</dbReference>
<protein>
    <recommendedName>
        <fullName evidence="7">Putative 4-hydroxy-4-methyl-2-oxoglutarate aldolase</fullName>
        <ecNumber evidence="6">4.1.1.112</ecNumber>
        <ecNumber evidence="5">4.1.3.17</ecNumber>
    </recommendedName>
    <alternativeName>
        <fullName evidence="10">Oxaloacetate decarboxylase</fullName>
    </alternativeName>
    <alternativeName>
        <fullName evidence="9">RraA-like protein</fullName>
    </alternativeName>
</protein>
<dbReference type="InterPro" id="IPR036704">
    <property type="entry name" value="RraA/RraA-like_sf"/>
</dbReference>
<proteinExistence type="inferred from homology"/>
<evidence type="ECO:0000256" key="10">
    <source>
        <dbReference type="ARBA" id="ARBA00032305"/>
    </source>
</evidence>
<organism evidence="12 13">
    <name type="scientific">Georgenia halotolerans</name>
    <dbReference type="NCBI Taxonomy" id="3028317"/>
    <lineage>
        <taxon>Bacteria</taxon>
        <taxon>Bacillati</taxon>
        <taxon>Actinomycetota</taxon>
        <taxon>Actinomycetes</taxon>
        <taxon>Micrococcales</taxon>
        <taxon>Bogoriellaceae</taxon>
        <taxon>Georgenia</taxon>
    </lineage>
</organism>
<sequence>MDSSETRRSIRERFLAVEAATVADVLDELGVPDQGVSSDIQAATGVKVAGWAYTIAGQMAPYGGSGDPLKMEACTGIGADEVSVWAGHGVGVCYFGELIAIGMMERGSAGAVLDGGLRDVRALRQHGFSAFARYRTAVQSIGRWRVTGYQEPVHLPGATSRWVVVRPGDFVLGDEDGVVVVPQERVEDVLGSAERMTRTETDVRAALRSGTSLAEALERFGHV</sequence>
<dbReference type="Proteomes" id="UP001165561">
    <property type="component" value="Unassembled WGS sequence"/>
</dbReference>
<comment type="catalytic activity">
    <reaction evidence="1">
        <text>4-hydroxy-4-methyl-2-oxoglutarate = 2 pyruvate</text>
        <dbReference type="Rhea" id="RHEA:22748"/>
        <dbReference type="ChEBI" id="CHEBI:15361"/>
        <dbReference type="ChEBI" id="CHEBI:58276"/>
        <dbReference type="EC" id="4.1.3.17"/>
    </reaction>
</comment>
<comment type="cofactor">
    <cofactor evidence="2">
        <name>a divalent metal cation</name>
        <dbReference type="ChEBI" id="CHEBI:60240"/>
    </cofactor>
</comment>
<name>A0ABT5TU87_9MICO</name>
<comment type="caution">
    <text evidence="12">The sequence shown here is derived from an EMBL/GenBank/DDBJ whole genome shotgun (WGS) entry which is preliminary data.</text>
</comment>
<evidence type="ECO:0000256" key="6">
    <source>
        <dbReference type="ARBA" id="ARBA00012947"/>
    </source>
</evidence>
<dbReference type="EMBL" id="JARACI010000584">
    <property type="protein sequence ID" value="MDD9205628.1"/>
    <property type="molecule type" value="Genomic_DNA"/>
</dbReference>
<comment type="similarity">
    <text evidence="3">Belongs to the class II aldolase/RraA-like family.</text>
</comment>
<gene>
    <name evidence="12" type="ORF">PU560_03985</name>
</gene>